<evidence type="ECO:0000256" key="7">
    <source>
        <dbReference type="ARBA" id="ARBA00022840"/>
    </source>
</evidence>
<dbReference type="CDD" id="cd00130">
    <property type="entry name" value="PAS"/>
    <property type="match status" value="1"/>
</dbReference>
<evidence type="ECO:0000256" key="4">
    <source>
        <dbReference type="ARBA" id="ARBA00022679"/>
    </source>
</evidence>
<dbReference type="Pfam" id="PF07730">
    <property type="entry name" value="HisKA_3"/>
    <property type="match status" value="1"/>
</dbReference>
<dbReference type="RefSeq" id="WP_059749872.1">
    <property type="nucleotide sequence ID" value="NZ_LOXM01000060.1"/>
</dbReference>
<evidence type="ECO:0000259" key="9">
    <source>
        <dbReference type="PROSITE" id="PS50109"/>
    </source>
</evidence>
<dbReference type="Gene3D" id="3.30.565.10">
    <property type="entry name" value="Histidine kinase-like ATPase, C-terminal domain"/>
    <property type="match status" value="1"/>
</dbReference>
<keyword evidence="8" id="KW-0902">Two-component regulatory system</keyword>
<dbReference type="InterPro" id="IPR036890">
    <property type="entry name" value="HATPase_C_sf"/>
</dbReference>
<name>A0A103RR16_9BURK</name>
<dbReference type="PANTHER" id="PTHR24421:SF10">
    <property type="entry name" value="NITRATE_NITRITE SENSOR PROTEIN NARQ"/>
    <property type="match status" value="1"/>
</dbReference>
<feature type="domain" description="Histidine kinase" evidence="9">
    <location>
        <begin position="177"/>
        <end position="377"/>
    </location>
</feature>
<dbReference type="EC" id="2.7.13.3" evidence="2"/>
<evidence type="ECO:0000256" key="8">
    <source>
        <dbReference type="ARBA" id="ARBA00023012"/>
    </source>
</evidence>
<keyword evidence="3" id="KW-0597">Phosphoprotein</keyword>
<dbReference type="GO" id="GO:0016020">
    <property type="term" value="C:membrane"/>
    <property type="evidence" value="ECO:0007669"/>
    <property type="project" value="InterPro"/>
</dbReference>
<dbReference type="PROSITE" id="PS50112">
    <property type="entry name" value="PAS"/>
    <property type="match status" value="1"/>
</dbReference>
<comment type="caution">
    <text evidence="11">The sequence shown here is derived from an EMBL/GenBank/DDBJ whole genome shotgun (WGS) entry which is preliminary data.</text>
</comment>
<dbReference type="InterPro" id="IPR035965">
    <property type="entry name" value="PAS-like_dom_sf"/>
</dbReference>
<evidence type="ECO:0000256" key="2">
    <source>
        <dbReference type="ARBA" id="ARBA00012438"/>
    </source>
</evidence>
<dbReference type="SMART" id="SM00091">
    <property type="entry name" value="PAS"/>
    <property type="match status" value="1"/>
</dbReference>
<keyword evidence="7" id="KW-0067">ATP-binding</keyword>
<dbReference type="Gene3D" id="1.20.5.1930">
    <property type="match status" value="1"/>
</dbReference>
<keyword evidence="4" id="KW-0808">Transferase</keyword>
<sequence length="377" mass="41095">MRERQPEGPQIRLLDLIDAMRKLRSAVRPGDRGTGIVTDARGAALAILTPDGVFVSMNRSAAALLGYSNDDLVGKHLADLAPDDTHAELTDELSTSARSPFHSFSTMLCGRTGHPVPLLLHQQPLPARDADVGMLLTLFEEPLSFEMKQHGSAESLDANARACQTWLMLGQQKERHRLSSELHDGIGQALTLVKLMNEDALMRLRRGDVDEAASLLDATVQRIRETIGDVRQICGELRPLMLDQLGLPAALASLCRRIERDTETLSVTFNCDVDDDDVPEHLKADMFRVAQEALNNIVKHAQATEISLGLQHVAGGLLLTIQDDGVGYEHRPLATEDARMTGLGLIGMQYRVESHGGTFSIQSSAASGTLVSATWML</sequence>
<dbReference type="Pfam" id="PF08448">
    <property type="entry name" value="PAS_4"/>
    <property type="match status" value="1"/>
</dbReference>
<dbReference type="InterPro" id="IPR003594">
    <property type="entry name" value="HATPase_dom"/>
</dbReference>
<proteinExistence type="predicted"/>
<evidence type="ECO:0000313" key="11">
    <source>
        <dbReference type="EMBL" id="KVG72383.1"/>
    </source>
</evidence>
<dbReference type="PANTHER" id="PTHR24421">
    <property type="entry name" value="NITRATE/NITRITE SENSOR PROTEIN NARX-RELATED"/>
    <property type="match status" value="1"/>
</dbReference>
<dbReference type="EMBL" id="LOXM01000060">
    <property type="protein sequence ID" value="KVG72383.1"/>
    <property type="molecule type" value="Genomic_DNA"/>
</dbReference>
<keyword evidence="5" id="KW-0547">Nucleotide-binding</keyword>
<dbReference type="SUPFAM" id="SSF55874">
    <property type="entry name" value="ATPase domain of HSP90 chaperone/DNA topoisomerase II/histidine kinase"/>
    <property type="match status" value="1"/>
</dbReference>
<dbReference type="Gene3D" id="3.30.450.20">
    <property type="entry name" value="PAS domain"/>
    <property type="match status" value="1"/>
</dbReference>
<evidence type="ECO:0000256" key="6">
    <source>
        <dbReference type="ARBA" id="ARBA00022777"/>
    </source>
</evidence>
<keyword evidence="6 11" id="KW-0418">Kinase</keyword>
<dbReference type="InterPro" id="IPR000014">
    <property type="entry name" value="PAS"/>
</dbReference>
<evidence type="ECO:0000256" key="1">
    <source>
        <dbReference type="ARBA" id="ARBA00000085"/>
    </source>
</evidence>
<dbReference type="PROSITE" id="PS50109">
    <property type="entry name" value="HIS_KIN"/>
    <property type="match status" value="1"/>
</dbReference>
<dbReference type="SUPFAM" id="SSF55785">
    <property type="entry name" value="PYP-like sensor domain (PAS domain)"/>
    <property type="match status" value="1"/>
</dbReference>
<evidence type="ECO:0000256" key="5">
    <source>
        <dbReference type="ARBA" id="ARBA00022741"/>
    </source>
</evidence>
<evidence type="ECO:0000313" key="12">
    <source>
        <dbReference type="Proteomes" id="UP000064029"/>
    </source>
</evidence>
<dbReference type="InterPro" id="IPR005467">
    <property type="entry name" value="His_kinase_dom"/>
</dbReference>
<gene>
    <name evidence="11" type="ORF">WJ33_17640</name>
</gene>
<dbReference type="OrthoDB" id="9792869at2"/>
<organism evidence="11 12">
    <name type="scientific">Burkholderia ubonensis</name>
    <dbReference type="NCBI Taxonomy" id="101571"/>
    <lineage>
        <taxon>Bacteria</taxon>
        <taxon>Pseudomonadati</taxon>
        <taxon>Pseudomonadota</taxon>
        <taxon>Betaproteobacteria</taxon>
        <taxon>Burkholderiales</taxon>
        <taxon>Burkholderiaceae</taxon>
        <taxon>Burkholderia</taxon>
        <taxon>Burkholderia cepacia complex</taxon>
    </lineage>
</organism>
<protein>
    <recommendedName>
        <fullName evidence="2">histidine kinase</fullName>
        <ecNumber evidence="2">2.7.13.3</ecNumber>
    </recommendedName>
</protein>
<dbReference type="InterPro" id="IPR013656">
    <property type="entry name" value="PAS_4"/>
</dbReference>
<reference evidence="11 12" key="1">
    <citation type="submission" date="2015-11" db="EMBL/GenBank/DDBJ databases">
        <title>Expanding the genomic diversity of Burkholderia species for the development of highly accurate diagnostics.</title>
        <authorList>
            <person name="Sahl J."/>
            <person name="Keim P."/>
            <person name="Wagner D."/>
        </authorList>
    </citation>
    <scope>NUCLEOTIDE SEQUENCE [LARGE SCALE GENOMIC DNA]</scope>
    <source>
        <strain evidence="11 12">MSMB2036</strain>
    </source>
</reference>
<dbReference type="GO" id="GO:0046983">
    <property type="term" value="F:protein dimerization activity"/>
    <property type="evidence" value="ECO:0007669"/>
    <property type="project" value="InterPro"/>
</dbReference>
<dbReference type="InterPro" id="IPR011712">
    <property type="entry name" value="Sig_transdc_His_kin_sub3_dim/P"/>
</dbReference>
<dbReference type="NCBIfam" id="TIGR00229">
    <property type="entry name" value="sensory_box"/>
    <property type="match status" value="1"/>
</dbReference>
<evidence type="ECO:0000256" key="3">
    <source>
        <dbReference type="ARBA" id="ARBA00022553"/>
    </source>
</evidence>
<dbReference type="GO" id="GO:0005524">
    <property type="term" value="F:ATP binding"/>
    <property type="evidence" value="ECO:0007669"/>
    <property type="project" value="UniProtKB-KW"/>
</dbReference>
<dbReference type="Pfam" id="PF02518">
    <property type="entry name" value="HATPase_c"/>
    <property type="match status" value="1"/>
</dbReference>
<feature type="domain" description="PAS" evidence="10">
    <location>
        <begin position="45"/>
        <end position="100"/>
    </location>
</feature>
<evidence type="ECO:0000259" key="10">
    <source>
        <dbReference type="PROSITE" id="PS50112"/>
    </source>
</evidence>
<accession>A0A103RR16</accession>
<dbReference type="GO" id="GO:0000155">
    <property type="term" value="F:phosphorelay sensor kinase activity"/>
    <property type="evidence" value="ECO:0007669"/>
    <property type="project" value="InterPro"/>
</dbReference>
<dbReference type="CDD" id="cd16917">
    <property type="entry name" value="HATPase_UhpB-NarQ-NarX-like"/>
    <property type="match status" value="1"/>
</dbReference>
<dbReference type="Proteomes" id="UP000064029">
    <property type="component" value="Unassembled WGS sequence"/>
</dbReference>
<dbReference type="AlphaFoldDB" id="A0A103RR16"/>
<dbReference type="InterPro" id="IPR050482">
    <property type="entry name" value="Sensor_HK_TwoCompSys"/>
</dbReference>
<comment type="catalytic activity">
    <reaction evidence="1">
        <text>ATP + protein L-histidine = ADP + protein N-phospho-L-histidine.</text>
        <dbReference type="EC" id="2.7.13.3"/>
    </reaction>
</comment>